<dbReference type="Pfam" id="PF16113">
    <property type="entry name" value="ECH_2"/>
    <property type="match status" value="1"/>
</dbReference>
<dbReference type="EMBL" id="PPCV01000002">
    <property type="protein sequence ID" value="RXW33140.1"/>
    <property type="molecule type" value="Genomic_DNA"/>
</dbReference>
<dbReference type="Proteomes" id="UP000290624">
    <property type="component" value="Unassembled WGS sequence"/>
</dbReference>
<dbReference type="PANTHER" id="PTHR43176:SF3">
    <property type="entry name" value="3-HYDROXYISOBUTYRYL-COA HYDROLASE, MITOCHONDRIAL"/>
    <property type="match status" value="1"/>
</dbReference>
<evidence type="ECO:0000256" key="2">
    <source>
        <dbReference type="ARBA" id="ARBA00011915"/>
    </source>
</evidence>
<accession>A0A4Q2EHS6</accession>
<dbReference type="PANTHER" id="PTHR43176">
    <property type="entry name" value="3-HYDROXYISOBUTYRYL-COA HYDROLASE-RELATED"/>
    <property type="match status" value="1"/>
</dbReference>
<organism evidence="5 6">
    <name type="scientific">Propioniciclava flava</name>
    <dbReference type="NCBI Taxonomy" id="2072026"/>
    <lineage>
        <taxon>Bacteria</taxon>
        <taxon>Bacillati</taxon>
        <taxon>Actinomycetota</taxon>
        <taxon>Actinomycetes</taxon>
        <taxon>Propionibacteriales</taxon>
        <taxon>Propionibacteriaceae</taxon>
        <taxon>Propioniciclava</taxon>
    </lineage>
</organism>
<dbReference type="InterPro" id="IPR029045">
    <property type="entry name" value="ClpP/crotonase-like_dom_sf"/>
</dbReference>
<evidence type="ECO:0000259" key="4">
    <source>
        <dbReference type="Pfam" id="PF16113"/>
    </source>
</evidence>
<dbReference type="EC" id="3.1.2.4" evidence="2"/>
<comment type="catalytic activity">
    <reaction evidence="1">
        <text>3-hydroxy-2-methylpropanoyl-CoA + H2O = 3-hydroxy-2-methylpropanoate + CoA + H(+)</text>
        <dbReference type="Rhea" id="RHEA:20888"/>
        <dbReference type="ChEBI" id="CHEBI:11805"/>
        <dbReference type="ChEBI" id="CHEBI:15377"/>
        <dbReference type="ChEBI" id="CHEBI:15378"/>
        <dbReference type="ChEBI" id="CHEBI:57287"/>
        <dbReference type="ChEBI" id="CHEBI:57340"/>
        <dbReference type="EC" id="3.1.2.4"/>
    </reaction>
</comment>
<feature type="domain" description="Enoyl-CoA hydratase/isomerase" evidence="4">
    <location>
        <begin position="14"/>
        <end position="192"/>
    </location>
</feature>
<dbReference type="AlphaFoldDB" id="A0A4Q2EHS6"/>
<dbReference type="GO" id="GO:0006574">
    <property type="term" value="P:L-valine catabolic process"/>
    <property type="evidence" value="ECO:0007669"/>
    <property type="project" value="TreeGrafter"/>
</dbReference>
<dbReference type="InterPro" id="IPR032259">
    <property type="entry name" value="HIBYL-CoA-H"/>
</dbReference>
<dbReference type="Gene3D" id="3.90.226.10">
    <property type="entry name" value="2-enoyl-CoA Hydratase, Chain A, domain 1"/>
    <property type="match status" value="1"/>
</dbReference>
<dbReference type="SUPFAM" id="SSF52096">
    <property type="entry name" value="ClpP/crotonase"/>
    <property type="match status" value="1"/>
</dbReference>
<evidence type="ECO:0000313" key="5">
    <source>
        <dbReference type="EMBL" id="RXW33140.1"/>
    </source>
</evidence>
<dbReference type="CDD" id="cd06558">
    <property type="entry name" value="crotonase-like"/>
    <property type="match status" value="1"/>
</dbReference>
<proteinExistence type="predicted"/>
<keyword evidence="6" id="KW-1185">Reference proteome</keyword>
<evidence type="ECO:0000256" key="3">
    <source>
        <dbReference type="ARBA" id="ARBA00022801"/>
    </source>
</evidence>
<protein>
    <recommendedName>
        <fullName evidence="2">3-hydroxyisobutyryl-CoA hydrolase</fullName>
        <ecNumber evidence="2">3.1.2.4</ecNumber>
    </recommendedName>
</protein>
<sequence length="318" mass="34196">MAEPELLTQVVEGVGVLRLNRPAAINALTVAMMRGMREALESWRDDEGVDSVLLLGEGSRGLCAGADVRALRQAVLDGRDFGEFFDLEYGLDLLIKEYPKPYEARQHGITMGGGLGISAHGSRRLASADAAFAMPETIIGFTPDVGVTWYLAHAPGWTGMHVALTGATVGARDGVLLGLADEADEAAPAGELEDNRAWIDACYCFPDPSDVIAALESHADSRARAAAALIRARSPLSVAVTLEAMRRVPTMTGVADVLAQDRVLADHMIGSPDFIEGVRAQLVDKDRTPRWSHDRIEDVTRAEVLACFRTEEPSSLTF</sequence>
<reference evidence="5 6" key="1">
    <citation type="submission" date="2018-01" db="EMBL/GenBank/DDBJ databases">
        <title>Lactibacter flavus gen. nov., sp. nov., a novel bacterium of the family Propionibacteriaceae isolated from raw milk and dairy products.</title>
        <authorList>
            <person name="Wenning M."/>
            <person name="Breitenwieser F."/>
            <person name="Huptas C."/>
            <person name="von Neubeck M."/>
            <person name="Busse H.-J."/>
            <person name="Scherer S."/>
        </authorList>
    </citation>
    <scope>NUCLEOTIDE SEQUENCE [LARGE SCALE GENOMIC DNA]</scope>
    <source>
        <strain evidence="5 6">VG341</strain>
    </source>
</reference>
<dbReference type="OrthoDB" id="9790967at2"/>
<gene>
    <name evidence="5" type="ORF">C1706_04670</name>
</gene>
<comment type="caution">
    <text evidence="5">The sequence shown here is derived from an EMBL/GenBank/DDBJ whole genome shotgun (WGS) entry which is preliminary data.</text>
</comment>
<evidence type="ECO:0000256" key="1">
    <source>
        <dbReference type="ARBA" id="ARBA00001709"/>
    </source>
</evidence>
<dbReference type="RefSeq" id="WP_129458044.1">
    <property type="nucleotide sequence ID" value="NZ_PPCV01000002.1"/>
</dbReference>
<dbReference type="GO" id="GO:0003860">
    <property type="term" value="F:3-hydroxyisobutyryl-CoA hydrolase activity"/>
    <property type="evidence" value="ECO:0007669"/>
    <property type="project" value="UniProtKB-EC"/>
</dbReference>
<dbReference type="InterPro" id="IPR045004">
    <property type="entry name" value="ECH_dom"/>
</dbReference>
<evidence type="ECO:0000313" key="6">
    <source>
        <dbReference type="Proteomes" id="UP000290624"/>
    </source>
</evidence>
<dbReference type="GO" id="GO:0005829">
    <property type="term" value="C:cytosol"/>
    <property type="evidence" value="ECO:0007669"/>
    <property type="project" value="TreeGrafter"/>
</dbReference>
<name>A0A4Q2EHS6_9ACTN</name>
<keyword evidence="3 5" id="KW-0378">Hydrolase</keyword>